<comment type="caution">
    <text evidence="2">The sequence shown here is derived from an EMBL/GenBank/DDBJ whole genome shotgun (WGS) entry which is preliminary data.</text>
</comment>
<evidence type="ECO:0000256" key="1">
    <source>
        <dbReference type="SAM" id="MobiDB-lite"/>
    </source>
</evidence>
<sequence length="196" mass="20849">MSHLSNVPNQKQGEFQPGPKPSGDHQWPNGPWPNDKVSLNSNTLPILQRANPHPQHAPGVKATPADNVPEFHAQTHPPGTAPAGSSYQPNPIDHSGEQAMNPNVLRSHGKEGVRTTAESTLWGATSKDVHQRAGHPGTGQSSAELRHDGQHTNKNPGRGLEGAMKGVKDDFGSRTEQILSKKPTAAEGSHAEGSRP</sequence>
<dbReference type="AlphaFoldDB" id="A0A3D8SU66"/>
<reference evidence="2 3" key="1">
    <citation type="journal article" date="2018" name="IMA Fungus">
        <title>IMA Genome-F 9: Draft genome sequence of Annulohypoxylon stygium, Aspergillus mulundensis, Berkeleyomyces basicola (syn. Thielaviopsis basicola), Ceratocystis smalleyi, two Cercospora beticola strains, Coleophoma cylindrospora, Fusarium fracticaudum, Phialophora cf. hyalina, and Morchella septimelata.</title>
        <authorList>
            <person name="Wingfield B.D."/>
            <person name="Bills G.F."/>
            <person name="Dong Y."/>
            <person name="Huang W."/>
            <person name="Nel W.J."/>
            <person name="Swalarsk-Parry B.S."/>
            <person name="Vaghefi N."/>
            <person name="Wilken P.M."/>
            <person name="An Z."/>
            <person name="de Beer Z.W."/>
            <person name="De Vos L."/>
            <person name="Chen L."/>
            <person name="Duong T.A."/>
            <person name="Gao Y."/>
            <person name="Hammerbacher A."/>
            <person name="Kikkert J.R."/>
            <person name="Li Y."/>
            <person name="Li H."/>
            <person name="Li K."/>
            <person name="Li Q."/>
            <person name="Liu X."/>
            <person name="Ma X."/>
            <person name="Naidoo K."/>
            <person name="Pethybridge S.J."/>
            <person name="Sun J."/>
            <person name="Steenkamp E.T."/>
            <person name="van der Nest M.A."/>
            <person name="van Wyk S."/>
            <person name="Wingfield M.J."/>
            <person name="Xiong C."/>
            <person name="Yue Q."/>
            <person name="Zhang X."/>
        </authorList>
    </citation>
    <scope>NUCLEOTIDE SEQUENCE [LARGE SCALE GENOMIC DNA]</scope>
    <source>
        <strain evidence="2 3">DSM 5745</strain>
    </source>
</reference>
<dbReference type="Proteomes" id="UP000256690">
    <property type="component" value="Unassembled WGS sequence"/>
</dbReference>
<feature type="region of interest" description="Disordered" evidence="1">
    <location>
        <begin position="1"/>
        <end position="196"/>
    </location>
</feature>
<name>A0A3D8SU66_9EURO</name>
<dbReference type="GeneID" id="38111981"/>
<dbReference type="RefSeq" id="XP_026606790.1">
    <property type="nucleotide sequence ID" value="XM_026743627.1"/>
</dbReference>
<proteinExistence type="predicted"/>
<keyword evidence="3" id="KW-1185">Reference proteome</keyword>
<organism evidence="2 3">
    <name type="scientific">Aspergillus mulundensis</name>
    <dbReference type="NCBI Taxonomy" id="1810919"/>
    <lineage>
        <taxon>Eukaryota</taxon>
        <taxon>Fungi</taxon>
        <taxon>Dikarya</taxon>
        <taxon>Ascomycota</taxon>
        <taxon>Pezizomycotina</taxon>
        <taxon>Eurotiomycetes</taxon>
        <taxon>Eurotiomycetidae</taxon>
        <taxon>Eurotiales</taxon>
        <taxon>Aspergillaceae</taxon>
        <taxon>Aspergillus</taxon>
        <taxon>Aspergillus subgen. Nidulantes</taxon>
    </lineage>
</organism>
<gene>
    <name evidence="2" type="ORF">DSM5745_01611</name>
</gene>
<accession>A0A3D8SU66</accession>
<dbReference type="OrthoDB" id="3260716at2759"/>
<evidence type="ECO:0000313" key="2">
    <source>
        <dbReference type="EMBL" id="RDW89836.1"/>
    </source>
</evidence>
<evidence type="ECO:0000313" key="3">
    <source>
        <dbReference type="Proteomes" id="UP000256690"/>
    </source>
</evidence>
<dbReference type="EMBL" id="PVWQ01000002">
    <property type="protein sequence ID" value="RDW89836.1"/>
    <property type="molecule type" value="Genomic_DNA"/>
</dbReference>
<protein>
    <submittedName>
        <fullName evidence="2">Uncharacterized protein</fullName>
    </submittedName>
</protein>
<feature type="compositionally biased region" description="Polar residues" evidence="1">
    <location>
        <begin position="1"/>
        <end position="13"/>
    </location>
</feature>